<dbReference type="RefSeq" id="WP_238222972.1">
    <property type="nucleotide sequence ID" value="NZ_BAAADH010000099.1"/>
</dbReference>
<accession>A0ABQ4U9C2</accession>
<dbReference type="Proteomes" id="UP001055039">
    <property type="component" value="Unassembled WGS sequence"/>
</dbReference>
<keyword evidence="2" id="KW-1185">Reference proteome</keyword>
<sequence length="92" mass="10519">MTMFSATHAFITRLDADKLKATPHVVPQPGLLRSAMGDDAFLAALDERRRWIAKHCVGEFQIADLQDEIGEKIGKSYRFSDRDVAFLFRFLF</sequence>
<reference evidence="1" key="2">
    <citation type="submission" date="2021-08" db="EMBL/GenBank/DDBJ databases">
        <authorList>
            <person name="Tani A."/>
            <person name="Ola A."/>
            <person name="Ogura Y."/>
            <person name="Katsura K."/>
            <person name="Hayashi T."/>
        </authorList>
    </citation>
    <scope>NUCLEOTIDE SEQUENCE</scope>
    <source>
        <strain evidence="1">NBRC 15686</strain>
    </source>
</reference>
<name>A0ABQ4U9C2_9HYPH</name>
<reference evidence="1" key="1">
    <citation type="journal article" date="2021" name="Front. Microbiol.">
        <title>Comprehensive Comparative Genomics and Phenotyping of Methylobacterium Species.</title>
        <authorList>
            <person name="Alessa O."/>
            <person name="Ogura Y."/>
            <person name="Fujitani Y."/>
            <person name="Takami H."/>
            <person name="Hayashi T."/>
            <person name="Sahin N."/>
            <person name="Tani A."/>
        </authorList>
    </citation>
    <scope>NUCLEOTIDE SEQUENCE</scope>
    <source>
        <strain evidence="1">NBRC 15686</strain>
    </source>
</reference>
<organism evidence="1 2">
    <name type="scientific">Methylorubrum aminovorans</name>
    <dbReference type="NCBI Taxonomy" id="269069"/>
    <lineage>
        <taxon>Bacteria</taxon>
        <taxon>Pseudomonadati</taxon>
        <taxon>Pseudomonadota</taxon>
        <taxon>Alphaproteobacteria</taxon>
        <taxon>Hyphomicrobiales</taxon>
        <taxon>Methylobacteriaceae</taxon>
        <taxon>Methylorubrum</taxon>
    </lineage>
</organism>
<dbReference type="EMBL" id="BPRC01000002">
    <property type="protein sequence ID" value="GJE63849.1"/>
    <property type="molecule type" value="Genomic_DNA"/>
</dbReference>
<proteinExistence type="predicted"/>
<evidence type="ECO:0000313" key="2">
    <source>
        <dbReference type="Proteomes" id="UP001055039"/>
    </source>
</evidence>
<comment type="caution">
    <text evidence="1">The sequence shown here is derived from an EMBL/GenBank/DDBJ whole genome shotgun (WGS) entry which is preliminary data.</text>
</comment>
<evidence type="ECO:0000313" key="1">
    <source>
        <dbReference type="EMBL" id="GJE63849.1"/>
    </source>
</evidence>
<gene>
    <name evidence="1" type="ORF">LNAOJCKE_1047</name>
</gene>
<protein>
    <submittedName>
        <fullName evidence="1">Uncharacterized protein</fullName>
    </submittedName>
</protein>